<dbReference type="AlphaFoldDB" id="K9UC69"/>
<keyword evidence="2" id="KW-1185">Reference proteome</keyword>
<sequence length="37" mass="4150">MTTNPFLNEKIYIAKNPAVAKDVTDGKYPSGSEEYTR</sequence>
<name>K9UC69_CHAP6</name>
<protein>
    <submittedName>
        <fullName evidence="1">Uncharacterized protein</fullName>
    </submittedName>
</protein>
<dbReference type="Proteomes" id="UP000010366">
    <property type="component" value="Chromosome"/>
</dbReference>
<dbReference type="EMBL" id="CP003600">
    <property type="protein sequence ID" value="AFY92233.1"/>
    <property type="molecule type" value="Genomic_DNA"/>
</dbReference>
<gene>
    <name evidence="1" type="ORF">Cha6605_0992</name>
</gene>
<evidence type="ECO:0000313" key="1">
    <source>
        <dbReference type="EMBL" id="AFY92233.1"/>
    </source>
</evidence>
<evidence type="ECO:0000313" key="2">
    <source>
        <dbReference type="Proteomes" id="UP000010366"/>
    </source>
</evidence>
<dbReference type="HOGENOM" id="CLU_3341917_0_0_3"/>
<dbReference type="KEGG" id="cmp:Cha6605_0992"/>
<accession>K9UC69</accession>
<organism evidence="1 2">
    <name type="scientific">Chamaesiphon minutus (strain ATCC 27169 / PCC 6605)</name>
    <dbReference type="NCBI Taxonomy" id="1173020"/>
    <lineage>
        <taxon>Bacteria</taxon>
        <taxon>Bacillati</taxon>
        <taxon>Cyanobacteriota</taxon>
        <taxon>Cyanophyceae</taxon>
        <taxon>Gomontiellales</taxon>
        <taxon>Chamaesiphonaceae</taxon>
        <taxon>Chamaesiphon</taxon>
    </lineage>
</organism>
<proteinExistence type="predicted"/>
<reference evidence="1 2" key="1">
    <citation type="submission" date="2012-05" db="EMBL/GenBank/DDBJ databases">
        <title>Finished chromosome of genome of Chamaesiphon sp. PCC 6605.</title>
        <authorList>
            <consortium name="US DOE Joint Genome Institute"/>
            <person name="Gugger M."/>
            <person name="Coursin T."/>
            <person name="Rippka R."/>
            <person name="Tandeau De Marsac N."/>
            <person name="Huntemann M."/>
            <person name="Wei C.-L."/>
            <person name="Han J."/>
            <person name="Detter J.C."/>
            <person name="Han C."/>
            <person name="Tapia R."/>
            <person name="Chen A."/>
            <person name="Kyrpides N."/>
            <person name="Mavromatis K."/>
            <person name="Markowitz V."/>
            <person name="Szeto E."/>
            <person name="Ivanova N."/>
            <person name="Pagani I."/>
            <person name="Pati A."/>
            <person name="Goodwin L."/>
            <person name="Nordberg H.P."/>
            <person name="Cantor M.N."/>
            <person name="Hua S.X."/>
            <person name="Woyke T."/>
            <person name="Kerfeld C.A."/>
        </authorList>
    </citation>
    <scope>NUCLEOTIDE SEQUENCE [LARGE SCALE GENOMIC DNA]</scope>
    <source>
        <strain evidence="2">ATCC 27169 / PCC 6605</strain>
    </source>
</reference>